<name>A0A8K0GZE1_9ROSA</name>
<dbReference type="AlphaFoldDB" id="A0A8K0GZE1"/>
<dbReference type="Proteomes" id="UP000796880">
    <property type="component" value="Unassembled WGS sequence"/>
</dbReference>
<evidence type="ECO:0000313" key="2">
    <source>
        <dbReference type="EMBL" id="KAF3442825.1"/>
    </source>
</evidence>
<evidence type="ECO:0000256" key="1">
    <source>
        <dbReference type="SAM" id="MobiDB-lite"/>
    </source>
</evidence>
<feature type="compositionally biased region" description="Polar residues" evidence="1">
    <location>
        <begin position="658"/>
        <end position="669"/>
    </location>
</feature>
<reference evidence="2" key="1">
    <citation type="submission" date="2020-03" db="EMBL/GenBank/DDBJ databases">
        <title>A high-quality chromosome-level genome assembly of a woody plant with both climbing and erect habits, Rhamnella rubrinervis.</title>
        <authorList>
            <person name="Lu Z."/>
            <person name="Yang Y."/>
            <person name="Zhu X."/>
            <person name="Sun Y."/>
        </authorList>
    </citation>
    <scope>NUCLEOTIDE SEQUENCE</scope>
    <source>
        <strain evidence="2">BYM</strain>
        <tissue evidence="2">Leaf</tissue>
    </source>
</reference>
<feature type="region of interest" description="Disordered" evidence="1">
    <location>
        <begin position="651"/>
        <end position="678"/>
    </location>
</feature>
<feature type="region of interest" description="Disordered" evidence="1">
    <location>
        <begin position="519"/>
        <end position="623"/>
    </location>
</feature>
<feature type="region of interest" description="Disordered" evidence="1">
    <location>
        <begin position="300"/>
        <end position="342"/>
    </location>
</feature>
<proteinExistence type="predicted"/>
<comment type="caution">
    <text evidence="2">The sequence shown here is derived from an EMBL/GenBank/DDBJ whole genome shotgun (WGS) entry which is preliminary data.</text>
</comment>
<protein>
    <submittedName>
        <fullName evidence="2">Uncharacterized protein</fullName>
    </submittedName>
</protein>
<gene>
    <name evidence="2" type="ORF">FNV43_RR16743</name>
</gene>
<feature type="compositionally biased region" description="Basic and acidic residues" evidence="1">
    <location>
        <begin position="474"/>
        <end position="488"/>
    </location>
</feature>
<keyword evidence="3" id="KW-1185">Reference proteome</keyword>
<feature type="compositionally biased region" description="Polar residues" evidence="1">
    <location>
        <begin position="328"/>
        <end position="342"/>
    </location>
</feature>
<accession>A0A8K0GZE1</accession>
<feature type="compositionally biased region" description="Polar residues" evidence="1">
    <location>
        <begin position="305"/>
        <end position="319"/>
    </location>
</feature>
<feature type="compositionally biased region" description="Basic and acidic residues" evidence="1">
    <location>
        <begin position="519"/>
        <end position="532"/>
    </location>
</feature>
<dbReference type="EMBL" id="VOIH02000007">
    <property type="protein sequence ID" value="KAF3442825.1"/>
    <property type="molecule type" value="Genomic_DNA"/>
</dbReference>
<feature type="compositionally biased region" description="Polar residues" evidence="1">
    <location>
        <begin position="579"/>
        <end position="594"/>
    </location>
</feature>
<sequence length="873" mass="98389">MKRQKWTKEGRDKKWVDKNLIVKNLQSQGISILRRTRNCGSDLGRKGRSQGGNLGPGVLTTHKRRSRRFWEEGSQETLTLGGRTLTQGELYLGGRCSTYGERLTWGAKVFDLKSTQSKEVNLNLRSTRPKEESPRPRESLIKGGMSLTQENFNLGRKELNPRRPHLGRVRFWEEDLDSGRPRPLEEVLNLRRLVLDQGQLQPVEVYPQPRESSTWEERSSTYGDFDQEREYSTKGGRSSTKGELDLGGRYSTHGELDLRSEDLYLGRARPWEGGKTSTQKELNLGRYILDPERALDLGRKGFRLRSSQPKEVNLNSGSTRPKEESTRSCESSTYGGKSSTQGELNLWRKSSTQENLDLGREVYPRPKETLTWGGRNSTWGRKTSIQGDFNLERNDLDLGRPQPEEVNLNSENTQSEVKNLNLGSTQPRRLVFDPGRALTCGGMSSTQGDFDLGWKELDLGRPYLGEGELNMGRKVHDPGRTRHEEEGPQLRETSIWAGYLNLGRKDLDLGRKVLDQGKARLGKDDTQPRERSTWGGKDLYSGKAQPGEVDTRPERVQPWEVGSQLRESSTWGGKILDLGSTQPKEVNLNSGSTQPKKEGPRPREGSTWEEDTQPRVSSTWGNLELKKPRPGWFSTHGNLNLMRNELDVRNTQPEEENLNSGILDSGNTQPEEEGARLREHSTWKEMNSTQGTLNLRREISTQGILNMKMVLVSNIYLGSGSLRVFYGLSLPVTTLGVWRGTLPGPPWQPTEDVRLVSMPFQFWSQGKLGSCWEIGNLWPSISSFSSKHSSNVIIGYRDYFREGGSLQGTSLPFDFSSSQGVSKVIFILPQIMADDRQRKLSRGVRSPGGRWVGLPIFASSSPTSRVIGGQKNL</sequence>
<feature type="compositionally biased region" description="Basic and acidic residues" evidence="1">
    <location>
        <begin position="595"/>
        <end position="606"/>
    </location>
</feature>
<feature type="region of interest" description="Disordered" evidence="1">
    <location>
        <begin position="204"/>
        <end position="248"/>
    </location>
</feature>
<feature type="region of interest" description="Disordered" evidence="1">
    <location>
        <begin position="469"/>
        <end position="488"/>
    </location>
</feature>
<organism evidence="2 3">
    <name type="scientific">Rhamnella rubrinervis</name>
    <dbReference type="NCBI Taxonomy" id="2594499"/>
    <lineage>
        <taxon>Eukaryota</taxon>
        <taxon>Viridiplantae</taxon>
        <taxon>Streptophyta</taxon>
        <taxon>Embryophyta</taxon>
        <taxon>Tracheophyta</taxon>
        <taxon>Spermatophyta</taxon>
        <taxon>Magnoliopsida</taxon>
        <taxon>eudicotyledons</taxon>
        <taxon>Gunneridae</taxon>
        <taxon>Pentapetalae</taxon>
        <taxon>rosids</taxon>
        <taxon>fabids</taxon>
        <taxon>Rosales</taxon>
        <taxon>Rhamnaceae</taxon>
        <taxon>rhamnoid group</taxon>
        <taxon>Rhamneae</taxon>
        <taxon>Rhamnella</taxon>
    </lineage>
</organism>
<evidence type="ECO:0000313" key="3">
    <source>
        <dbReference type="Proteomes" id="UP000796880"/>
    </source>
</evidence>